<dbReference type="AlphaFoldDB" id="A0A183EDU1"/>
<reference evidence="1" key="1">
    <citation type="submission" date="2016-06" db="UniProtKB">
        <authorList>
            <consortium name="WormBaseParasite"/>
        </authorList>
    </citation>
    <scope>IDENTIFICATION</scope>
</reference>
<protein>
    <submittedName>
        <fullName evidence="1">DNA polymerase epsilon catalytic subunit</fullName>
    </submittedName>
</protein>
<dbReference type="WBParaSite" id="GPUH_0001915701-mRNA-1">
    <property type="protein sequence ID" value="GPUH_0001915701-mRNA-1"/>
    <property type="gene ID" value="GPUH_0001915701"/>
</dbReference>
<evidence type="ECO:0000313" key="1">
    <source>
        <dbReference type="WBParaSite" id="GPUH_0001915701-mRNA-1"/>
    </source>
</evidence>
<name>A0A183EDU1_9BILA</name>
<sequence>LLEEQKYVVPTFDLQRRLGNVFAQFRYRKLFEKEFTVEGFLNGAIQVLRNRVQGRSAVFAVSVDEESDCTFVVQSLYKRIMTEEAVSELQQRFDPFDEDYFKPLNFSINDVICSVIDSSYTCGKMQPDSLFSSEFVGF</sequence>
<accession>A0A183EDU1</accession>
<proteinExistence type="predicted"/>
<organism evidence="1">
    <name type="scientific">Gongylonema pulchrum</name>
    <dbReference type="NCBI Taxonomy" id="637853"/>
    <lineage>
        <taxon>Eukaryota</taxon>
        <taxon>Metazoa</taxon>
        <taxon>Ecdysozoa</taxon>
        <taxon>Nematoda</taxon>
        <taxon>Chromadorea</taxon>
        <taxon>Rhabditida</taxon>
        <taxon>Spirurina</taxon>
        <taxon>Spiruromorpha</taxon>
        <taxon>Spiruroidea</taxon>
        <taxon>Gongylonematidae</taxon>
        <taxon>Gongylonema</taxon>
    </lineage>
</organism>